<accession>A0A843U923</accession>
<sequence length="89" mass="10360">MYSFAINCVLRPWESYPTEPMTCEAHPFFFQVKESRRTRVLPLVQVSVVVESGPRHQQSNCSYLWSPGGCPGLLYFIMTMYGTKYVHFM</sequence>
<reference evidence="1" key="1">
    <citation type="submission" date="2017-07" db="EMBL/GenBank/DDBJ databases">
        <title>Taro Niue Genome Assembly and Annotation.</title>
        <authorList>
            <person name="Atibalentja N."/>
            <person name="Keating K."/>
            <person name="Fields C.J."/>
        </authorList>
    </citation>
    <scope>NUCLEOTIDE SEQUENCE</scope>
    <source>
        <strain evidence="1">Niue_2</strain>
        <tissue evidence="1">Leaf</tissue>
    </source>
</reference>
<dbReference type="Proteomes" id="UP000652761">
    <property type="component" value="Unassembled WGS sequence"/>
</dbReference>
<gene>
    <name evidence="1" type="ORF">Taro_012429</name>
</gene>
<proteinExistence type="predicted"/>
<name>A0A843U923_COLES</name>
<dbReference type="EMBL" id="NMUH01000486">
    <property type="protein sequence ID" value="MQL80005.1"/>
    <property type="molecule type" value="Genomic_DNA"/>
</dbReference>
<comment type="caution">
    <text evidence="1">The sequence shown here is derived from an EMBL/GenBank/DDBJ whole genome shotgun (WGS) entry which is preliminary data.</text>
</comment>
<evidence type="ECO:0000313" key="1">
    <source>
        <dbReference type="EMBL" id="MQL80005.1"/>
    </source>
</evidence>
<protein>
    <submittedName>
        <fullName evidence="1">Uncharacterized protein</fullName>
    </submittedName>
</protein>
<keyword evidence="2" id="KW-1185">Reference proteome</keyword>
<dbReference type="AlphaFoldDB" id="A0A843U923"/>
<evidence type="ECO:0000313" key="2">
    <source>
        <dbReference type="Proteomes" id="UP000652761"/>
    </source>
</evidence>
<organism evidence="1 2">
    <name type="scientific">Colocasia esculenta</name>
    <name type="common">Wild taro</name>
    <name type="synonym">Arum esculentum</name>
    <dbReference type="NCBI Taxonomy" id="4460"/>
    <lineage>
        <taxon>Eukaryota</taxon>
        <taxon>Viridiplantae</taxon>
        <taxon>Streptophyta</taxon>
        <taxon>Embryophyta</taxon>
        <taxon>Tracheophyta</taxon>
        <taxon>Spermatophyta</taxon>
        <taxon>Magnoliopsida</taxon>
        <taxon>Liliopsida</taxon>
        <taxon>Araceae</taxon>
        <taxon>Aroideae</taxon>
        <taxon>Colocasieae</taxon>
        <taxon>Colocasia</taxon>
    </lineage>
</organism>